<evidence type="ECO:0008006" key="4">
    <source>
        <dbReference type="Google" id="ProtNLM"/>
    </source>
</evidence>
<organism evidence="2 3">
    <name type="scientific">Actinomycetospora lemnae</name>
    <dbReference type="NCBI Taxonomy" id="3019891"/>
    <lineage>
        <taxon>Bacteria</taxon>
        <taxon>Bacillati</taxon>
        <taxon>Actinomycetota</taxon>
        <taxon>Actinomycetes</taxon>
        <taxon>Pseudonocardiales</taxon>
        <taxon>Pseudonocardiaceae</taxon>
        <taxon>Actinomycetospora</taxon>
    </lineage>
</organism>
<comment type="caution">
    <text evidence="2">The sequence shown here is derived from an EMBL/GenBank/DDBJ whole genome shotgun (WGS) entry which is preliminary data.</text>
</comment>
<feature type="transmembrane region" description="Helical" evidence="1">
    <location>
        <begin position="48"/>
        <end position="69"/>
    </location>
</feature>
<name>A0ABT5SZP3_9PSEU</name>
<keyword evidence="1" id="KW-0812">Transmembrane</keyword>
<proteinExistence type="predicted"/>
<evidence type="ECO:0000313" key="3">
    <source>
        <dbReference type="Proteomes" id="UP001300763"/>
    </source>
</evidence>
<feature type="transmembrane region" description="Helical" evidence="1">
    <location>
        <begin position="121"/>
        <end position="140"/>
    </location>
</feature>
<gene>
    <name evidence="2" type="ORF">PGB27_23595</name>
</gene>
<protein>
    <recommendedName>
        <fullName evidence="4">Integral membrane protein</fullName>
    </recommendedName>
</protein>
<evidence type="ECO:0000313" key="2">
    <source>
        <dbReference type="EMBL" id="MDD7968339.1"/>
    </source>
</evidence>
<evidence type="ECO:0000256" key="1">
    <source>
        <dbReference type="SAM" id="Phobius"/>
    </source>
</evidence>
<accession>A0ABT5SZP3</accession>
<dbReference type="RefSeq" id="WP_274202873.1">
    <property type="nucleotide sequence ID" value="NZ_JAQZAO010000012.1"/>
</dbReference>
<sequence length="173" mass="17626">MTTSPDAPSTAATRTPAVLKHDRLRATTYGTLMAMSVLAYLGDYDPRPGVAAVTVAGTGVVIFLAETYAGVLARTLTGRPHSGRRILRAVVADCLGTALPGVAAGVILVVLTVTGLDAGPLIDITLWVGVAALAVLSLLGGRAARRRPAVQLAWAVASLLVGSAIVLLKAALH</sequence>
<keyword evidence="3" id="KW-1185">Reference proteome</keyword>
<keyword evidence="1" id="KW-1133">Transmembrane helix</keyword>
<dbReference type="EMBL" id="JAQZAO010000012">
    <property type="protein sequence ID" value="MDD7968339.1"/>
    <property type="molecule type" value="Genomic_DNA"/>
</dbReference>
<reference evidence="2 3" key="1">
    <citation type="submission" date="2023-02" db="EMBL/GenBank/DDBJ databases">
        <title>Genome sequencing required for Actinomycetospora new species description.</title>
        <authorList>
            <person name="Saimee Y."/>
            <person name="Duangmal K."/>
        </authorList>
    </citation>
    <scope>NUCLEOTIDE SEQUENCE [LARGE SCALE GENOMIC DNA]</scope>
    <source>
        <strain evidence="2 3">DW7H6</strain>
    </source>
</reference>
<feature type="transmembrane region" description="Helical" evidence="1">
    <location>
        <begin position="90"/>
        <end position="115"/>
    </location>
</feature>
<keyword evidence="1" id="KW-0472">Membrane</keyword>
<dbReference type="Proteomes" id="UP001300763">
    <property type="component" value="Unassembled WGS sequence"/>
</dbReference>
<feature type="transmembrane region" description="Helical" evidence="1">
    <location>
        <begin position="152"/>
        <end position="172"/>
    </location>
</feature>